<dbReference type="AlphaFoldDB" id="A0A4R3NPT4"/>
<sequence length="64" mass="7437">MKKNNYDLANKRIDFSIKCVKFAILCIKLVDVAIDFIVKHHELISMVFNYPSKEYDCLPKSLAT</sequence>
<comment type="caution">
    <text evidence="1">The sequence shown here is derived from an EMBL/GenBank/DDBJ whole genome shotgun (WGS) entry which is preliminary data.</text>
</comment>
<name>A0A4R3NPT4_9GAMM</name>
<proteinExistence type="predicted"/>
<dbReference type="Proteomes" id="UP000295055">
    <property type="component" value="Unassembled WGS sequence"/>
</dbReference>
<evidence type="ECO:0000313" key="1">
    <source>
        <dbReference type="EMBL" id="TCT36943.1"/>
    </source>
</evidence>
<dbReference type="EMBL" id="SMAS01000002">
    <property type="protein sequence ID" value="TCT36943.1"/>
    <property type="molecule type" value="Genomic_DNA"/>
</dbReference>
<evidence type="ECO:0000313" key="2">
    <source>
        <dbReference type="Proteomes" id="UP000295055"/>
    </source>
</evidence>
<organism evidence="1 2">
    <name type="scientific">Providencia alcalifaciens</name>
    <dbReference type="NCBI Taxonomy" id="126385"/>
    <lineage>
        <taxon>Bacteria</taxon>
        <taxon>Pseudomonadati</taxon>
        <taxon>Pseudomonadota</taxon>
        <taxon>Gammaproteobacteria</taxon>
        <taxon>Enterobacterales</taxon>
        <taxon>Morganellaceae</taxon>
        <taxon>Providencia</taxon>
    </lineage>
</organism>
<protein>
    <submittedName>
        <fullName evidence="1">Uncharacterized protein</fullName>
    </submittedName>
</protein>
<gene>
    <name evidence="1" type="ORF">EC835_102408</name>
</gene>
<accession>A0A4R3NPT4</accession>
<reference evidence="1 2" key="1">
    <citation type="submission" date="2019-03" db="EMBL/GenBank/DDBJ databases">
        <title>Genomic analyses of the natural microbiome of Caenorhabditis elegans.</title>
        <authorList>
            <person name="Samuel B."/>
        </authorList>
    </citation>
    <scope>NUCLEOTIDE SEQUENCE [LARGE SCALE GENOMIC DNA]</scope>
    <source>
        <strain evidence="1 2">JUb102</strain>
    </source>
</reference>